<accession>A0A0N8H9S6</accession>
<gene>
    <name evidence="1" type="ORF">AFM12_05895</name>
</gene>
<sequence>MFKDFDQMTVHSRVWVYQSDRLMTAKEENMVAYALKTTLEQWNAHGEDLLGSVKVQDGHFVIIAVDESHKLPSGCSIDSSVAWLKKLGEEMNINFFDRSWAFLSDNEIKTIPPFELKKAVENGLIKPDTLIYNSNAVQTIAQLHSNWKIPAAKSPFLARYFRVEAA</sequence>
<dbReference type="OrthoDB" id="978691at2"/>
<evidence type="ECO:0000313" key="1">
    <source>
        <dbReference type="EMBL" id="KPM48196.1"/>
    </source>
</evidence>
<dbReference type="Proteomes" id="UP000050454">
    <property type="component" value="Unassembled WGS sequence"/>
</dbReference>
<reference evidence="1 2" key="1">
    <citation type="submission" date="2015-07" db="EMBL/GenBank/DDBJ databases">
        <title>The draft genome sequence of Leadbetterella sp. JN14-9.</title>
        <authorList>
            <person name="Liu Y."/>
            <person name="Du J."/>
            <person name="Shao Z."/>
        </authorList>
    </citation>
    <scope>NUCLEOTIDE SEQUENCE [LARGE SCALE GENOMIC DNA]</scope>
    <source>
        <strain evidence="1 2">JN14-9</strain>
    </source>
</reference>
<name>A0A0N8H9S6_9BACT</name>
<evidence type="ECO:0008006" key="3">
    <source>
        <dbReference type="Google" id="ProtNLM"/>
    </source>
</evidence>
<dbReference type="PATRIC" id="fig|1605367.3.peg.2539"/>
<keyword evidence="2" id="KW-1185">Reference proteome</keyword>
<proteinExistence type="predicted"/>
<dbReference type="RefSeq" id="WP_055145230.1">
    <property type="nucleotide sequence ID" value="NZ_JXSZ01000006.1"/>
</dbReference>
<dbReference type="STRING" id="1605367.AFM12_05895"/>
<protein>
    <recommendedName>
        <fullName evidence="3">ABC transporter ATPase</fullName>
    </recommendedName>
</protein>
<evidence type="ECO:0000313" key="2">
    <source>
        <dbReference type="Proteomes" id="UP000050454"/>
    </source>
</evidence>
<organism evidence="1 2">
    <name type="scientific">Jiulongibacter sediminis</name>
    <dbReference type="NCBI Taxonomy" id="1605367"/>
    <lineage>
        <taxon>Bacteria</taxon>
        <taxon>Pseudomonadati</taxon>
        <taxon>Bacteroidota</taxon>
        <taxon>Cytophagia</taxon>
        <taxon>Cytophagales</taxon>
        <taxon>Leadbetterellaceae</taxon>
        <taxon>Jiulongibacter</taxon>
    </lineage>
</organism>
<dbReference type="EMBL" id="LGTQ01000006">
    <property type="protein sequence ID" value="KPM48196.1"/>
    <property type="molecule type" value="Genomic_DNA"/>
</dbReference>
<dbReference type="AlphaFoldDB" id="A0A0N8H9S6"/>
<comment type="caution">
    <text evidence="1">The sequence shown here is derived from an EMBL/GenBank/DDBJ whole genome shotgun (WGS) entry which is preliminary data.</text>
</comment>